<gene>
    <name evidence="2" type="ORF">BOVATA_020500</name>
</gene>
<comment type="caution">
    <text evidence="2">The sequence shown here is derived from an EMBL/GenBank/DDBJ whole genome shotgun (WGS) entry which is preliminary data.</text>
</comment>
<name>A0A2H6KC43_9APIC</name>
<evidence type="ECO:0000256" key="1">
    <source>
        <dbReference type="SAM" id="SignalP"/>
    </source>
</evidence>
<feature type="chain" id="PRO_5014142749" evidence="1">
    <location>
        <begin position="19"/>
        <end position="279"/>
    </location>
</feature>
<keyword evidence="3" id="KW-1185">Reference proteome</keyword>
<feature type="signal peptide" evidence="1">
    <location>
        <begin position="1"/>
        <end position="18"/>
    </location>
</feature>
<reference evidence="2 3" key="1">
    <citation type="journal article" date="2017" name="BMC Genomics">
        <title>Whole-genome assembly of Babesia ovata and comparative genomics between closely related pathogens.</title>
        <authorList>
            <person name="Yamagishi J."/>
            <person name="Asada M."/>
            <person name="Hakimi H."/>
            <person name="Tanaka T.Q."/>
            <person name="Sugimoto C."/>
            <person name="Kawazu S."/>
        </authorList>
    </citation>
    <scope>NUCLEOTIDE SEQUENCE [LARGE SCALE GENOMIC DNA]</scope>
    <source>
        <strain evidence="2 3">Miyake</strain>
    </source>
</reference>
<dbReference type="Proteomes" id="UP000236319">
    <property type="component" value="Unassembled WGS sequence"/>
</dbReference>
<sequence length="279" mass="30887">MRRSLFSIILLLPLLCSAAEEEALPKRPDSKNRDRFATALEFFTKLSENSKKGGAAIAKKVVSENIGKREDFFQAAYATLERSPFSGPLPRCLCKAASCALAPCYSMCTGREAVNSDIFDCTSCVGDCIPMLKFVFLALFALLQPAASIENIRVLLDELRTKEASIIADTIDVLKDEYDYSEDLIKKAFARCRDESGVTLVPCFIDSLHVQKVLQDHKYQLCAFDYVLSVAADCAADCFGHYNVNCLTCVGKPMPNFINCLKKGPHQYSSYTTESTSKD</sequence>
<organism evidence="2 3">
    <name type="scientific">Babesia ovata</name>
    <dbReference type="NCBI Taxonomy" id="189622"/>
    <lineage>
        <taxon>Eukaryota</taxon>
        <taxon>Sar</taxon>
        <taxon>Alveolata</taxon>
        <taxon>Apicomplexa</taxon>
        <taxon>Aconoidasida</taxon>
        <taxon>Piroplasmida</taxon>
        <taxon>Babesiidae</taxon>
        <taxon>Babesia</taxon>
    </lineage>
</organism>
<dbReference type="AlphaFoldDB" id="A0A2H6KC43"/>
<keyword evidence="1" id="KW-0732">Signal</keyword>
<dbReference type="VEuPathDB" id="PiroplasmaDB:BOVATA_020500"/>
<dbReference type="OrthoDB" id="365741at2759"/>
<dbReference type="RefSeq" id="XP_028866800.1">
    <property type="nucleotide sequence ID" value="XM_029010967.1"/>
</dbReference>
<dbReference type="GeneID" id="39874327"/>
<proteinExistence type="predicted"/>
<evidence type="ECO:0000313" key="2">
    <source>
        <dbReference type="EMBL" id="GBE60557.1"/>
    </source>
</evidence>
<dbReference type="EMBL" id="BDSA01000002">
    <property type="protein sequence ID" value="GBE60557.1"/>
    <property type="molecule type" value="Genomic_DNA"/>
</dbReference>
<evidence type="ECO:0000313" key="3">
    <source>
        <dbReference type="Proteomes" id="UP000236319"/>
    </source>
</evidence>
<accession>A0A2H6KC43</accession>
<protein>
    <submittedName>
        <fullName evidence="2">Arginine deiminase</fullName>
    </submittedName>
</protein>